<dbReference type="SUPFAM" id="SSF52317">
    <property type="entry name" value="Class I glutamine amidotransferase-like"/>
    <property type="match status" value="1"/>
</dbReference>
<keyword evidence="2" id="KW-1133">Transmembrane helix</keyword>
<dbReference type="RefSeq" id="WP_097244180.1">
    <property type="nucleotide sequence ID" value="NZ_OBEG01000001.1"/>
</dbReference>
<dbReference type="Gene3D" id="3.40.50.880">
    <property type="match status" value="1"/>
</dbReference>
<keyword evidence="2" id="KW-0812">Transmembrane</keyword>
<keyword evidence="5" id="KW-1185">Reference proteome</keyword>
<evidence type="ECO:0000313" key="4">
    <source>
        <dbReference type="EMBL" id="SNY79113.1"/>
    </source>
</evidence>
<dbReference type="STRING" id="1379680.GCA_001612615_02073"/>
<evidence type="ECO:0000313" key="5">
    <source>
        <dbReference type="Proteomes" id="UP000219565"/>
    </source>
</evidence>
<evidence type="ECO:0000256" key="1">
    <source>
        <dbReference type="SAM" id="MobiDB-lite"/>
    </source>
</evidence>
<dbReference type="InterPro" id="IPR029062">
    <property type="entry name" value="Class_I_gatase-like"/>
</dbReference>
<dbReference type="AlphaFoldDB" id="A0A285L3S3"/>
<dbReference type="OrthoDB" id="3992151at2"/>
<evidence type="ECO:0000259" key="3">
    <source>
        <dbReference type="Pfam" id="PF01965"/>
    </source>
</evidence>
<dbReference type="InterPro" id="IPR002818">
    <property type="entry name" value="DJ-1/PfpI"/>
</dbReference>
<evidence type="ECO:0000256" key="2">
    <source>
        <dbReference type="SAM" id="Phobius"/>
    </source>
</evidence>
<dbReference type="EMBL" id="OBEG01000001">
    <property type="protein sequence ID" value="SNY79113.1"/>
    <property type="molecule type" value="Genomic_DNA"/>
</dbReference>
<dbReference type="Pfam" id="PF01965">
    <property type="entry name" value="DJ-1_PfpI"/>
    <property type="match status" value="1"/>
</dbReference>
<dbReference type="PANTHER" id="PTHR43130:SF3">
    <property type="entry name" value="HTH-TYPE TRANSCRIPTIONAL REGULATOR RV1931C"/>
    <property type="match status" value="1"/>
</dbReference>
<gene>
    <name evidence="4" type="ORF">SAMN04244553_1498</name>
</gene>
<accession>A0A285L3S3</accession>
<feature type="transmembrane region" description="Helical" evidence="2">
    <location>
        <begin position="380"/>
        <end position="403"/>
    </location>
</feature>
<protein>
    <submittedName>
        <fullName evidence="4">DJ-1/PfpI family protein</fullName>
    </submittedName>
</protein>
<name>A0A285L3S3_9NOCA</name>
<organism evidence="4 5">
    <name type="scientific">Nocardia amikacinitolerans</name>
    <dbReference type="NCBI Taxonomy" id="756689"/>
    <lineage>
        <taxon>Bacteria</taxon>
        <taxon>Bacillati</taxon>
        <taxon>Actinomycetota</taxon>
        <taxon>Actinomycetes</taxon>
        <taxon>Mycobacteriales</taxon>
        <taxon>Nocardiaceae</taxon>
        <taxon>Nocardia</taxon>
    </lineage>
</organism>
<dbReference type="InterPro" id="IPR052158">
    <property type="entry name" value="INH-QAR"/>
</dbReference>
<reference evidence="4 5" key="1">
    <citation type="submission" date="2017-09" db="EMBL/GenBank/DDBJ databases">
        <authorList>
            <person name="Ehlers B."/>
            <person name="Leendertz F.H."/>
        </authorList>
    </citation>
    <scope>NUCLEOTIDE SEQUENCE [LARGE SCALE GENOMIC DNA]</scope>
    <source>
        <strain evidence="4 5">DSM 45537</strain>
    </source>
</reference>
<proteinExistence type="predicted"/>
<dbReference type="PANTHER" id="PTHR43130">
    <property type="entry name" value="ARAC-FAMILY TRANSCRIPTIONAL REGULATOR"/>
    <property type="match status" value="1"/>
</dbReference>
<dbReference type="Proteomes" id="UP000219565">
    <property type="component" value="Unassembled WGS sequence"/>
</dbReference>
<feature type="compositionally biased region" description="Basic residues" evidence="1">
    <location>
        <begin position="430"/>
        <end position="440"/>
    </location>
</feature>
<feature type="region of interest" description="Disordered" evidence="1">
    <location>
        <begin position="409"/>
        <end position="440"/>
    </location>
</feature>
<keyword evidence="2" id="KW-0472">Membrane</keyword>
<sequence>MRKRLTTVLGIVLAAATFAGVCAIGVGISMSRNYTVAPGQVPPPRPLPEGRINVAIVLGHRGSVAADALAPFDVFARSTGFTVFTVAAHRAPVALSGGLTIVADRTFDDAPPADVVVVPAVADDEESAARQYISTSAGRGALVLSVCAGAKLAAASGVLRDRTATSFWDAIDGLADAYPDTRWVAGKRYVEDANIISTAGVTSGVVGALKVVERLAGRPEAARIGAEVAYPGWTPDGTTDIPAHGRQPSDLPYVLNAAFPYFQPRIGVRLGNGVGELDLAAAVEVYAGSSFAAHLVPVGDTPHVTSRHGLTLFAQTAARVDREIRPGTGRRPGEFAFDPPLRDLAAHTDRATARVAAKFIEYPAGHLRLDGALWPWRPTVLAAFTLLTSITVGFVPALIRIAICPKGDVRPEGRSRDHRPRGSAGDRSARRTPRVVRKFR</sequence>
<feature type="domain" description="DJ-1/PfpI" evidence="3">
    <location>
        <begin position="55"/>
        <end position="213"/>
    </location>
</feature>